<reference evidence="2" key="1">
    <citation type="journal article" date="2023" name="G3 (Bethesda)">
        <title>Genome assembly and association tests identify interacting loci associated with vigor, precocity, and sex in interspecific pistachio rootstocks.</title>
        <authorList>
            <person name="Palmer W."/>
            <person name="Jacygrad E."/>
            <person name="Sagayaradj S."/>
            <person name="Cavanaugh K."/>
            <person name="Han R."/>
            <person name="Bertier L."/>
            <person name="Beede B."/>
            <person name="Kafkas S."/>
            <person name="Golino D."/>
            <person name="Preece J."/>
            <person name="Michelmore R."/>
        </authorList>
    </citation>
    <scope>NUCLEOTIDE SEQUENCE [LARGE SCALE GENOMIC DNA]</scope>
</reference>
<accession>A0ACC0WXM8</accession>
<name>A0ACC0WXM8_9ROSI</name>
<dbReference type="Proteomes" id="UP001163603">
    <property type="component" value="Chromosome 15"/>
</dbReference>
<sequence length="924" mass="106116">MIVIKAEIDALSGPEGFTNSELFVLVIMDFVGPIIEILPTLWNCTSNRIAIIRHLQENMTSLRQTRDELENISKDVRSKVERAEQQYRKRTNQVEGWLESVQLKLEEVQNILQKGEREIQKKCLGSCCPRNCHSSYKLGKEVIKGTEAVKDLIHKGKEFKSLDDVSEKLPPPPVDEISVKKTVGMDSILDEVWSCLDDHEVSMIGLYGIGGVGKTTLLQKLNNKFIDKRRGFNVVIWVTVSKEVNLNGIQEVIRNKLDIPEEIWERKIDEHGRAAEICRSLCRKKFVLLLDDLWERIDLRKLGVPDLSYNQNGSKIVFTTRSEDVCDSMDAAVKKIEVKCLSFEESFELFRQCVKEDVLNSHPEIPELAKTVAKECKGLPLALITIGRAMSNRRKPGEWRYAITTLRSQPSEFTDVESHVFRVLRFSYDSLRDDKHKNCFIYCSMFPEDHRIRKDELIELWIAEGILRDHGLEDARYAGEYIIGSLKNACLLEKAGESDDYVTMHDVLRDMALWLASVKENKILVFENQESIRKRGIATWKEAVRISLWGGSVILFRKTPFCPRLLTFLVRNTAIETFPNSFFQSMHAMKVLDLSKNFRLTRLPAMLEVINLQYLNLSDTNILELPIVTSSLTKLRFLLLDGTTLLKAISEGVISSLSSLQVFSRVPTRRGHLPFYSFWNTTLLQELECLEEIEEISVTLFTVDAVFKFKSSPKLQSHVKRLVIQCEQSEVLHLPSTSSSVLSSGRFDNLHDLYINNCLIKDLTCLRYATRLRFVFAENCPLLVELIANELSSASGDPNMFKNLKLLNFRDLPLLKSICRVMHFPSLERIWVVRCPSLKKLPLDVFNENNSRISIVGDKEWWDKLEWENSSSKVSYPSMHQTAQSCSYNFPHFTESKRPSYTASYTYEATKFERFVSAVLSNLI</sequence>
<evidence type="ECO:0000313" key="1">
    <source>
        <dbReference type="EMBL" id="KAJ0006670.1"/>
    </source>
</evidence>
<dbReference type="EMBL" id="CM047750">
    <property type="protein sequence ID" value="KAJ0006670.1"/>
    <property type="molecule type" value="Genomic_DNA"/>
</dbReference>
<gene>
    <name evidence="1" type="ORF">Pint_29914</name>
</gene>
<keyword evidence="2" id="KW-1185">Reference proteome</keyword>
<proteinExistence type="predicted"/>
<evidence type="ECO:0000313" key="2">
    <source>
        <dbReference type="Proteomes" id="UP001163603"/>
    </source>
</evidence>
<protein>
    <submittedName>
        <fullName evidence="1">Uncharacterized protein</fullName>
    </submittedName>
</protein>
<comment type="caution">
    <text evidence="1">The sequence shown here is derived from an EMBL/GenBank/DDBJ whole genome shotgun (WGS) entry which is preliminary data.</text>
</comment>
<organism evidence="1 2">
    <name type="scientific">Pistacia integerrima</name>
    <dbReference type="NCBI Taxonomy" id="434235"/>
    <lineage>
        <taxon>Eukaryota</taxon>
        <taxon>Viridiplantae</taxon>
        <taxon>Streptophyta</taxon>
        <taxon>Embryophyta</taxon>
        <taxon>Tracheophyta</taxon>
        <taxon>Spermatophyta</taxon>
        <taxon>Magnoliopsida</taxon>
        <taxon>eudicotyledons</taxon>
        <taxon>Gunneridae</taxon>
        <taxon>Pentapetalae</taxon>
        <taxon>rosids</taxon>
        <taxon>malvids</taxon>
        <taxon>Sapindales</taxon>
        <taxon>Anacardiaceae</taxon>
        <taxon>Pistacia</taxon>
    </lineage>
</organism>